<keyword evidence="2" id="KW-1185">Reference proteome</keyword>
<dbReference type="KEGG" id="aser:Asera_26850"/>
<dbReference type="AlphaFoldDB" id="A0A810L055"/>
<name>A0A810L055_9ACTN</name>
<dbReference type="Proteomes" id="UP000680750">
    <property type="component" value="Chromosome"/>
</dbReference>
<evidence type="ECO:0000313" key="2">
    <source>
        <dbReference type="Proteomes" id="UP000680750"/>
    </source>
</evidence>
<reference evidence="1" key="1">
    <citation type="submission" date="2020-08" db="EMBL/GenBank/DDBJ databases">
        <title>Whole genome shotgun sequence of Actinocatenispora sera NBRC 101916.</title>
        <authorList>
            <person name="Komaki H."/>
            <person name="Tamura T."/>
        </authorList>
    </citation>
    <scope>NUCLEOTIDE SEQUENCE</scope>
    <source>
        <strain evidence="1">NBRC 101916</strain>
    </source>
</reference>
<dbReference type="InterPro" id="IPR046342">
    <property type="entry name" value="CBS_dom_sf"/>
</dbReference>
<dbReference type="OrthoDB" id="3535009at2"/>
<evidence type="ECO:0000313" key="1">
    <source>
        <dbReference type="EMBL" id="BCJ28577.1"/>
    </source>
</evidence>
<dbReference type="EMBL" id="AP023354">
    <property type="protein sequence ID" value="BCJ28577.1"/>
    <property type="molecule type" value="Genomic_DNA"/>
</dbReference>
<proteinExistence type="predicted"/>
<organism evidence="1 2">
    <name type="scientific">Actinocatenispora sera</name>
    <dbReference type="NCBI Taxonomy" id="390989"/>
    <lineage>
        <taxon>Bacteria</taxon>
        <taxon>Bacillati</taxon>
        <taxon>Actinomycetota</taxon>
        <taxon>Actinomycetes</taxon>
        <taxon>Micromonosporales</taxon>
        <taxon>Micromonosporaceae</taxon>
        <taxon>Actinocatenispora</taxon>
    </lineage>
</organism>
<dbReference type="SUPFAM" id="SSF54631">
    <property type="entry name" value="CBS-domain pair"/>
    <property type="match status" value="1"/>
</dbReference>
<accession>A0A810L055</accession>
<evidence type="ECO:0008006" key="3">
    <source>
        <dbReference type="Google" id="ProtNLM"/>
    </source>
</evidence>
<gene>
    <name evidence="1" type="ORF">Asera_26850</name>
</gene>
<dbReference type="RefSeq" id="WP_030445602.1">
    <property type="nucleotide sequence ID" value="NZ_AP023354.1"/>
</dbReference>
<protein>
    <recommendedName>
        <fullName evidence="3">CBS domain-containing protein</fullName>
    </recommendedName>
</protein>
<sequence length="157" mass="16290">MHAVELAVELPLLPRSSSISDTFRLIAEHDLLAVVIVGEDGRVEAIASPVDLTRLVLPGYALADLSLAGLLDDSSLEELFAEADARTVGAAIDAGDLGVRGVVEIDPDATVLETACRMVANKAQLVRLSGDGTPRFVLLPAVLDALVAARDGRAGPA</sequence>
<dbReference type="Gene3D" id="3.10.580.10">
    <property type="entry name" value="CBS-domain"/>
    <property type="match status" value="1"/>
</dbReference>